<dbReference type="GO" id="GO:0046872">
    <property type="term" value="F:metal ion binding"/>
    <property type="evidence" value="ECO:0007669"/>
    <property type="project" value="UniProtKB-KW"/>
</dbReference>
<dbReference type="Pfam" id="PF01812">
    <property type="entry name" value="5-FTHF_cyc-lig"/>
    <property type="match status" value="1"/>
</dbReference>
<evidence type="ECO:0000313" key="9">
    <source>
        <dbReference type="Proteomes" id="UP001066276"/>
    </source>
</evidence>
<evidence type="ECO:0000256" key="1">
    <source>
        <dbReference type="ARBA" id="ARBA00010638"/>
    </source>
</evidence>
<feature type="binding site" evidence="6">
    <location>
        <begin position="12"/>
        <end position="16"/>
    </location>
    <ligand>
        <name>ATP</name>
        <dbReference type="ChEBI" id="CHEBI:30616"/>
    </ligand>
</feature>
<evidence type="ECO:0000256" key="7">
    <source>
        <dbReference type="RuleBase" id="RU361279"/>
    </source>
</evidence>
<feature type="binding site" evidence="6">
    <location>
        <position position="58"/>
    </location>
    <ligand>
        <name>substrate</name>
    </ligand>
</feature>
<dbReference type="FunFam" id="3.40.50.10420:FF:000007">
    <property type="entry name" value="5-formyltetrahydrofolate cyclo-ligase"/>
    <property type="match status" value="1"/>
</dbReference>
<keyword evidence="2 6" id="KW-0547">Nucleotide-binding</keyword>
<comment type="catalytic activity">
    <reaction evidence="4 7">
        <text>(6S)-5-formyl-5,6,7,8-tetrahydrofolate + ATP = (6R)-5,10-methenyltetrahydrofolate + ADP + phosphate</text>
        <dbReference type="Rhea" id="RHEA:10488"/>
        <dbReference type="ChEBI" id="CHEBI:30616"/>
        <dbReference type="ChEBI" id="CHEBI:43474"/>
        <dbReference type="ChEBI" id="CHEBI:57455"/>
        <dbReference type="ChEBI" id="CHEBI:57457"/>
        <dbReference type="ChEBI" id="CHEBI:456216"/>
        <dbReference type="EC" id="6.3.3.2"/>
    </reaction>
</comment>
<dbReference type="PANTHER" id="PTHR23407">
    <property type="entry name" value="ATPASE INHIBITOR/5-FORMYLTETRAHYDROFOLATE CYCLO-LIGASE"/>
    <property type="match status" value="1"/>
</dbReference>
<dbReference type="InterPro" id="IPR037171">
    <property type="entry name" value="NagB/RpiA_transferase-like"/>
</dbReference>
<dbReference type="SUPFAM" id="SSF100950">
    <property type="entry name" value="NagB/RpiA/CoA transferase-like"/>
    <property type="match status" value="1"/>
</dbReference>
<dbReference type="EC" id="6.3.3.2" evidence="5 7"/>
<dbReference type="GO" id="GO:0035999">
    <property type="term" value="P:tetrahydrofolate interconversion"/>
    <property type="evidence" value="ECO:0007669"/>
    <property type="project" value="TreeGrafter"/>
</dbReference>
<dbReference type="Gene3D" id="3.40.50.10420">
    <property type="entry name" value="NagB/RpiA/CoA transferase-like"/>
    <property type="match status" value="1"/>
</dbReference>
<protein>
    <recommendedName>
        <fullName evidence="5 7">5-formyltetrahydrofolate cyclo-ligase</fullName>
        <ecNumber evidence="5 7">6.3.3.2</ecNumber>
    </recommendedName>
</protein>
<dbReference type="EMBL" id="JANPWB010000006">
    <property type="protein sequence ID" value="KAJ1179115.1"/>
    <property type="molecule type" value="Genomic_DNA"/>
</dbReference>
<feature type="binding site" evidence="6">
    <location>
        <position position="63"/>
    </location>
    <ligand>
        <name>substrate</name>
    </ligand>
</feature>
<proteinExistence type="inferred from homology"/>
<evidence type="ECO:0000256" key="2">
    <source>
        <dbReference type="ARBA" id="ARBA00022741"/>
    </source>
</evidence>
<evidence type="ECO:0000313" key="8">
    <source>
        <dbReference type="EMBL" id="KAJ1179115.1"/>
    </source>
</evidence>
<dbReference type="AlphaFoldDB" id="A0AAV7TSC2"/>
<accession>A0AAV7TSC2</accession>
<dbReference type="NCBIfam" id="TIGR02727">
    <property type="entry name" value="MTHFS_bact"/>
    <property type="match status" value="1"/>
</dbReference>
<dbReference type="InterPro" id="IPR002698">
    <property type="entry name" value="FTHF_cligase"/>
</dbReference>
<evidence type="ECO:0000256" key="4">
    <source>
        <dbReference type="ARBA" id="ARBA00036539"/>
    </source>
</evidence>
<keyword evidence="9" id="KW-1185">Reference proteome</keyword>
<dbReference type="GO" id="GO:0005524">
    <property type="term" value="F:ATP binding"/>
    <property type="evidence" value="ECO:0007669"/>
    <property type="project" value="UniProtKB-KW"/>
</dbReference>
<organism evidence="8 9">
    <name type="scientific">Pleurodeles waltl</name>
    <name type="common">Iberian ribbed newt</name>
    <dbReference type="NCBI Taxonomy" id="8319"/>
    <lineage>
        <taxon>Eukaryota</taxon>
        <taxon>Metazoa</taxon>
        <taxon>Chordata</taxon>
        <taxon>Craniata</taxon>
        <taxon>Vertebrata</taxon>
        <taxon>Euteleostomi</taxon>
        <taxon>Amphibia</taxon>
        <taxon>Batrachia</taxon>
        <taxon>Caudata</taxon>
        <taxon>Salamandroidea</taxon>
        <taxon>Salamandridae</taxon>
        <taxon>Pleurodelinae</taxon>
        <taxon>Pleurodeles</taxon>
    </lineage>
</organism>
<dbReference type="GO" id="GO:0030272">
    <property type="term" value="F:5-formyltetrahydrofolate cyclo-ligase activity"/>
    <property type="evidence" value="ECO:0007669"/>
    <property type="project" value="UniProtKB-EC"/>
</dbReference>
<dbReference type="PANTHER" id="PTHR23407:SF1">
    <property type="entry name" value="5-FORMYLTETRAHYDROFOLATE CYCLO-LIGASE"/>
    <property type="match status" value="1"/>
</dbReference>
<dbReference type="GO" id="GO:0005739">
    <property type="term" value="C:mitochondrion"/>
    <property type="evidence" value="ECO:0007669"/>
    <property type="project" value="TreeGrafter"/>
</dbReference>
<dbReference type="GO" id="GO:0009396">
    <property type="term" value="P:folic acid-containing compound biosynthetic process"/>
    <property type="evidence" value="ECO:0007669"/>
    <property type="project" value="TreeGrafter"/>
</dbReference>
<comment type="cofactor">
    <cofactor evidence="7">
        <name>Mg(2+)</name>
        <dbReference type="ChEBI" id="CHEBI:18420"/>
    </cofactor>
</comment>
<gene>
    <name evidence="8" type="ORF">NDU88_004351</name>
</gene>
<evidence type="ECO:0000256" key="5">
    <source>
        <dbReference type="ARBA" id="ARBA00038966"/>
    </source>
</evidence>
<feature type="binding site" evidence="6">
    <location>
        <begin position="147"/>
        <end position="155"/>
    </location>
    <ligand>
        <name>ATP</name>
        <dbReference type="ChEBI" id="CHEBI:30616"/>
    </ligand>
</feature>
<comment type="caution">
    <text evidence="8">The sequence shown here is derived from an EMBL/GenBank/DDBJ whole genome shotgun (WGS) entry which is preliminary data.</text>
</comment>
<comment type="similarity">
    <text evidence="1 7">Belongs to the 5-formyltetrahydrofolate cyclo-ligase family.</text>
</comment>
<evidence type="ECO:0000256" key="3">
    <source>
        <dbReference type="ARBA" id="ARBA00022840"/>
    </source>
</evidence>
<dbReference type="PIRSF" id="PIRSF006806">
    <property type="entry name" value="FTHF_cligase"/>
    <property type="match status" value="1"/>
</dbReference>
<keyword evidence="7" id="KW-0479">Metal-binding</keyword>
<dbReference type="Proteomes" id="UP001066276">
    <property type="component" value="Chromosome 3_2"/>
</dbReference>
<evidence type="ECO:0000256" key="6">
    <source>
        <dbReference type="PIRSR" id="PIRSR006806-1"/>
    </source>
</evidence>
<sequence length="209" mass="24146">MEPNMAAVGPLKRALRAELKRRLSQMSPEEKERQCRELSRRLLSHSRYRESQRVAIYLSMPDEVQTGEIIRDLFRCGKECFIPRYRPRSNHMDMVKLMSVEEITRLPVTSWNIAQPADDETREEALSTNGLDLILMPGLGFDRKGRRLGRGKGYYDTYLQRCLSHPRGKPYTIALAFKEQICDNVPVSDHDIPVDEILYECEDGASEGR</sequence>
<keyword evidence="7" id="KW-0460">Magnesium</keyword>
<name>A0AAV7TSC2_PLEWA</name>
<keyword evidence="3 6" id="KW-0067">ATP-binding</keyword>
<reference evidence="8" key="1">
    <citation type="journal article" date="2022" name="bioRxiv">
        <title>Sequencing and chromosome-scale assembly of the giantPleurodeles waltlgenome.</title>
        <authorList>
            <person name="Brown T."/>
            <person name="Elewa A."/>
            <person name="Iarovenko S."/>
            <person name="Subramanian E."/>
            <person name="Araus A.J."/>
            <person name="Petzold A."/>
            <person name="Susuki M."/>
            <person name="Suzuki K.-i.T."/>
            <person name="Hayashi T."/>
            <person name="Toyoda A."/>
            <person name="Oliveira C."/>
            <person name="Osipova E."/>
            <person name="Leigh N.D."/>
            <person name="Simon A."/>
            <person name="Yun M.H."/>
        </authorList>
    </citation>
    <scope>NUCLEOTIDE SEQUENCE</scope>
    <source>
        <strain evidence="8">20211129_DDA</strain>
        <tissue evidence="8">Liver</tissue>
    </source>
</reference>
<dbReference type="InterPro" id="IPR024185">
    <property type="entry name" value="FTHF_cligase-like_sf"/>
</dbReference>